<organism evidence="10">
    <name type="scientific">Menopon gallinae</name>
    <name type="common">poultry shaft louse</name>
    <dbReference type="NCBI Taxonomy" id="328185"/>
    <lineage>
        <taxon>Eukaryota</taxon>
        <taxon>Metazoa</taxon>
        <taxon>Ecdysozoa</taxon>
        <taxon>Arthropoda</taxon>
        <taxon>Hexapoda</taxon>
        <taxon>Insecta</taxon>
        <taxon>Pterygota</taxon>
        <taxon>Neoptera</taxon>
        <taxon>Paraneoptera</taxon>
        <taxon>Psocodea</taxon>
        <taxon>Troctomorpha</taxon>
        <taxon>Phthiraptera</taxon>
        <taxon>Amblycera</taxon>
        <taxon>Menoponidae</taxon>
        <taxon>Menopon</taxon>
    </lineage>
</organism>
<evidence type="ECO:0000256" key="9">
    <source>
        <dbReference type="ARBA" id="ARBA00048707"/>
    </source>
</evidence>
<evidence type="ECO:0000256" key="1">
    <source>
        <dbReference type="ARBA" id="ARBA00006270"/>
    </source>
</evidence>
<dbReference type="GO" id="GO:0004045">
    <property type="term" value="F:peptidyl-tRNA hydrolase activity"/>
    <property type="evidence" value="ECO:0007669"/>
    <property type="project" value="UniProtKB-EC"/>
</dbReference>
<dbReference type="FunFam" id="3.40.50.300:FF:000525">
    <property type="entry name" value="rab-like protein 3 isoform X1"/>
    <property type="match status" value="1"/>
</dbReference>
<evidence type="ECO:0000256" key="6">
    <source>
        <dbReference type="ARBA" id="ARBA00038050"/>
    </source>
</evidence>
<protein>
    <recommendedName>
        <fullName evidence="7">Rab-like protein 3</fullName>
        <ecNumber evidence="2">3.1.1.29</ecNumber>
    </recommendedName>
</protein>
<dbReference type="PANTHER" id="PTHR12649">
    <property type="entry name" value="PEPTIDYL-TRNA HYDROLASE 2"/>
    <property type="match status" value="1"/>
</dbReference>
<keyword evidence="4" id="KW-0378">Hydrolase</keyword>
<name>A0AAW2HXL1_9NEOP</name>
<comment type="caution">
    <text evidence="10">The sequence shown here is derived from an EMBL/GenBank/DDBJ whole genome shotgun (WGS) entry which is preliminary data.</text>
</comment>
<dbReference type="GO" id="GO:0005525">
    <property type="term" value="F:GTP binding"/>
    <property type="evidence" value="ECO:0007669"/>
    <property type="project" value="UniProtKB-KW"/>
</dbReference>
<keyword evidence="5" id="KW-0342">GTP-binding</keyword>
<dbReference type="SUPFAM" id="SSF52540">
    <property type="entry name" value="P-loop containing nucleoside triphosphate hydrolases"/>
    <property type="match status" value="1"/>
</dbReference>
<comment type="similarity">
    <text evidence="1">Belongs to the small GTPase superfamily. Rab family.</text>
</comment>
<accession>A0AAW2HXL1</accession>
<dbReference type="InterPro" id="IPR002833">
    <property type="entry name" value="PTH2"/>
</dbReference>
<dbReference type="GO" id="GO:0003924">
    <property type="term" value="F:GTPase activity"/>
    <property type="evidence" value="ECO:0007669"/>
    <property type="project" value="InterPro"/>
</dbReference>
<dbReference type="SMART" id="SM00174">
    <property type="entry name" value="RHO"/>
    <property type="match status" value="1"/>
</dbReference>
<proteinExistence type="inferred from homology"/>
<dbReference type="Pfam" id="PF08477">
    <property type="entry name" value="Roc"/>
    <property type="match status" value="1"/>
</dbReference>
<dbReference type="InterPro" id="IPR005225">
    <property type="entry name" value="Small_GTP-bd"/>
</dbReference>
<dbReference type="EC" id="3.1.1.29" evidence="2"/>
<dbReference type="PRINTS" id="PR00449">
    <property type="entry name" value="RASTRNSFRMNG"/>
</dbReference>
<evidence type="ECO:0000256" key="5">
    <source>
        <dbReference type="ARBA" id="ARBA00023134"/>
    </source>
</evidence>
<keyword evidence="3" id="KW-0547">Nucleotide-binding</keyword>
<comment type="catalytic activity">
    <reaction evidence="9">
        <text>an N-acyl-L-alpha-aminoacyl-tRNA + H2O = an N-acyl-L-amino acid + a tRNA + H(+)</text>
        <dbReference type="Rhea" id="RHEA:54448"/>
        <dbReference type="Rhea" id="RHEA-COMP:10123"/>
        <dbReference type="Rhea" id="RHEA-COMP:13883"/>
        <dbReference type="ChEBI" id="CHEBI:15377"/>
        <dbReference type="ChEBI" id="CHEBI:15378"/>
        <dbReference type="ChEBI" id="CHEBI:59874"/>
        <dbReference type="ChEBI" id="CHEBI:78442"/>
        <dbReference type="ChEBI" id="CHEBI:138191"/>
        <dbReference type="EC" id="3.1.1.29"/>
    </reaction>
</comment>
<comment type="function">
    <text evidence="8">Required for KRAS signaling regulation and modulation of cell proliferation. Regulator of KRAS prenylation, and probably prenylation of other small GTPases. Required for lymphocyte development and function. Not required for myeloid cell development.</text>
</comment>
<dbReference type="InterPro" id="IPR023476">
    <property type="entry name" value="Pep_tRNA_hydro_II_dom_sf"/>
</dbReference>
<evidence type="ECO:0000256" key="4">
    <source>
        <dbReference type="ARBA" id="ARBA00022801"/>
    </source>
</evidence>
<dbReference type="Gene3D" id="3.40.1490.10">
    <property type="entry name" value="Bit1"/>
    <property type="match status" value="1"/>
</dbReference>
<evidence type="ECO:0000256" key="2">
    <source>
        <dbReference type="ARBA" id="ARBA00013260"/>
    </source>
</evidence>
<dbReference type="NCBIfam" id="TIGR00231">
    <property type="entry name" value="small_GTP"/>
    <property type="match status" value="1"/>
</dbReference>
<gene>
    <name evidence="10" type="ORF">PYX00_006822</name>
</gene>
<evidence type="ECO:0000313" key="10">
    <source>
        <dbReference type="EMBL" id="KAL0274378.1"/>
    </source>
</evidence>
<dbReference type="PANTHER" id="PTHR12649:SF11">
    <property type="entry name" value="PEPTIDYL-TRNA HYDROLASE 2, MITOCHONDRIAL"/>
    <property type="match status" value="1"/>
</dbReference>
<dbReference type="InterPro" id="IPR027417">
    <property type="entry name" value="P-loop_NTPase"/>
</dbReference>
<dbReference type="PROSITE" id="PS51419">
    <property type="entry name" value="RAB"/>
    <property type="match status" value="1"/>
</dbReference>
<evidence type="ECO:0000256" key="3">
    <source>
        <dbReference type="ARBA" id="ARBA00022741"/>
    </source>
</evidence>
<evidence type="ECO:0000256" key="8">
    <source>
        <dbReference type="ARBA" id="ARBA00045267"/>
    </source>
</evidence>
<dbReference type="SMART" id="SM00175">
    <property type="entry name" value="RAB"/>
    <property type="match status" value="1"/>
</dbReference>
<dbReference type="Pfam" id="PF01981">
    <property type="entry name" value="PTH2"/>
    <property type="match status" value="1"/>
</dbReference>
<dbReference type="SUPFAM" id="SSF102462">
    <property type="entry name" value="Peptidyl-tRNA hydrolase II"/>
    <property type="match status" value="1"/>
</dbReference>
<dbReference type="Gene3D" id="3.40.50.300">
    <property type="entry name" value="P-loop containing nucleotide triphosphate hydrolases"/>
    <property type="match status" value="1"/>
</dbReference>
<dbReference type="EMBL" id="JARGDH010000003">
    <property type="protein sequence ID" value="KAL0274378.1"/>
    <property type="molecule type" value="Genomic_DNA"/>
</dbReference>
<sequence>MASIDKVRIIVVGDSGVGKTSLTHLICQNEPITRPSWTVGCSVDVKLHEYKEGLPQQKTFFVELWDVGGSSRYRNTRSIFYNPVHGIILVHDLTNRKSQQNLQKWLFEVLNHESSGKATKHFDDVDPEQFFGSNQVPILVVGTKLGMAEMNRVQRSVTFADECGADEILLDCRQSNALAAGSTSAVKLTRFFDKVIESKIAASCSHAAVSCYVLAREKHPNIANHWLKTGQKKIVLKSVNGVNELERIYERARQENLTTVLIRDMGKTQVAPGSVTALGIGPGIAKDIHKIVSDFKLL</sequence>
<evidence type="ECO:0000256" key="7">
    <source>
        <dbReference type="ARBA" id="ARBA00041166"/>
    </source>
</evidence>
<dbReference type="NCBIfam" id="TIGR00283">
    <property type="entry name" value="arch_pth2"/>
    <property type="match status" value="1"/>
</dbReference>
<dbReference type="AlphaFoldDB" id="A0AAW2HXL1"/>
<dbReference type="GO" id="GO:0005829">
    <property type="term" value="C:cytosol"/>
    <property type="evidence" value="ECO:0007669"/>
    <property type="project" value="TreeGrafter"/>
</dbReference>
<dbReference type="InterPro" id="IPR001806">
    <property type="entry name" value="Small_GTPase"/>
</dbReference>
<comment type="similarity">
    <text evidence="6">Belongs to the PTH2 family.</text>
</comment>
<reference evidence="10" key="1">
    <citation type="journal article" date="2024" name="Gigascience">
        <title>Chromosome-level genome of the poultry shaft louse Menopon gallinae provides insight into the host-switching and adaptive evolution of parasitic lice.</title>
        <authorList>
            <person name="Xu Y."/>
            <person name="Ma L."/>
            <person name="Liu S."/>
            <person name="Liang Y."/>
            <person name="Liu Q."/>
            <person name="He Z."/>
            <person name="Tian L."/>
            <person name="Duan Y."/>
            <person name="Cai W."/>
            <person name="Li H."/>
            <person name="Song F."/>
        </authorList>
    </citation>
    <scope>NUCLEOTIDE SEQUENCE</scope>
    <source>
        <strain evidence="10">Cailab_2023a</strain>
    </source>
</reference>